<feature type="region of interest" description="Disordered" evidence="2">
    <location>
        <begin position="220"/>
        <end position="340"/>
    </location>
</feature>
<organism evidence="3">
    <name type="scientific">marine metagenome</name>
    <dbReference type="NCBI Taxonomy" id="408172"/>
    <lineage>
        <taxon>unclassified sequences</taxon>
        <taxon>metagenomes</taxon>
        <taxon>ecological metagenomes</taxon>
    </lineage>
</organism>
<dbReference type="AlphaFoldDB" id="A0A382LFM7"/>
<evidence type="ECO:0000313" key="3">
    <source>
        <dbReference type="EMBL" id="SVC35578.1"/>
    </source>
</evidence>
<feature type="compositionally biased region" description="Acidic residues" evidence="2">
    <location>
        <begin position="277"/>
        <end position="305"/>
    </location>
</feature>
<sequence length="340" mass="37954">MIHSPVDTGFGRWKGSVPRGVDCANKKRAKKVSQIPPFLYSDTLTRRINVNPRGKTMAEFIKNLKKKVEHYKTKAEEIRAMVEEGAETIRDIRADVEDTVEDLKADSEEKMMESLEKIQEAERVFKEAGYKLHAVEMEMGFNPKVTSVLRRVSEIGARKQKRLIKQHQDNKLIKSMLTSLFKAEALEDKVHLKNLTFSEVHIEVGLVPAVHVLWEDKSNTRVKGTAGSTSSIGSSTGSSFTSSRSSFASSSSLGSSSSFADKYRSEQKAKVDKEESAETEEELPEFEVEPEMPAENESEDPEAAEELSKKPSEPTVAAGTQDSEDDKWADFPDVSFPTTD</sequence>
<reference evidence="3" key="1">
    <citation type="submission" date="2018-05" db="EMBL/GenBank/DDBJ databases">
        <authorList>
            <person name="Lanie J.A."/>
            <person name="Ng W.-L."/>
            <person name="Kazmierczak K.M."/>
            <person name="Andrzejewski T.M."/>
            <person name="Davidsen T.M."/>
            <person name="Wayne K.J."/>
            <person name="Tettelin H."/>
            <person name="Glass J.I."/>
            <person name="Rusch D."/>
            <person name="Podicherti R."/>
            <person name="Tsui H.-C.T."/>
            <person name="Winkler M.E."/>
        </authorList>
    </citation>
    <scope>NUCLEOTIDE SEQUENCE</scope>
</reference>
<gene>
    <name evidence="3" type="ORF">METZ01_LOCUS288432</name>
</gene>
<feature type="coiled-coil region" evidence="1">
    <location>
        <begin position="61"/>
        <end position="124"/>
    </location>
</feature>
<name>A0A382LFM7_9ZZZZ</name>
<proteinExistence type="predicted"/>
<feature type="compositionally biased region" description="Low complexity" evidence="2">
    <location>
        <begin position="224"/>
        <end position="260"/>
    </location>
</feature>
<accession>A0A382LFM7</accession>
<feature type="compositionally biased region" description="Basic and acidic residues" evidence="2">
    <location>
        <begin position="261"/>
        <end position="276"/>
    </location>
</feature>
<protein>
    <submittedName>
        <fullName evidence="3">Uncharacterized protein</fullName>
    </submittedName>
</protein>
<evidence type="ECO:0000256" key="1">
    <source>
        <dbReference type="SAM" id="Coils"/>
    </source>
</evidence>
<evidence type="ECO:0000256" key="2">
    <source>
        <dbReference type="SAM" id="MobiDB-lite"/>
    </source>
</evidence>
<keyword evidence="1" id="KW-0175">Coiled coil</keyword>
<dbReference type="EMBL" id="UINC01086795">
    <property type="protein sequence ID" value="SVC35578.1"/>
    <property type="molecule type" value="Genomic_DNA"/>
</dbReference>